<reference evidence="3" key="1">
    <citation type="journal article" date="2011" name="Environ. Microbiol.">
        <title>Time-series analyses of Monterey Bay coastal microbial picoplankton using a 'genome proxy' microarray.</title>
        <authorList>
            <person name="Rich V.I."/>
            <person name="Pham V.D."/>
            <person name="Eppley J."/>
            <person name="Shi Y."/>
            <person name="DeLong E.F."/>
        </authorList>
    </citation>
    <scope>NUCLEOTIDE SEQUENCE</scope>
</reference>
<keyword evidence="1" id="KW-0812">Transmembrane</keyword>
<feature type="domain" description="Zinc finger/thioredoxin putative" evidence="2">
    <location>
        <begin position="1"/>
        <end position="36"/>
    </location>
</feature>
<dbReference type="Pfam" id="PF13717">
    <property type="entry name" value="Zn_ribbon_4"/>
    <property type="match status" value="1"/>
</dbReference>
<feature type="transmembrane region" description="Helical" evidence="1">
    <location>
        <begin position="145"/>
        <end position="163"/>
    </location>
</feature>
<evidence type="ECO:0000313" key="3">
    <source>
        <dbReference type="EMBL" id="ADI16536.1"/>
    </source>
</evidence>
<organism evidence="3">
    <name type="scientific">uncultured bacterium HF4000_009C18</name>
    <dbReference type="NCBI Taxonomy" id="711003"/>
    <lineage>
        <taxon>Bacteria</taxon>
        <taxon>environmental samples</taxon>
    </lineage>
</organism>
<dbReference type="NCBIfam" id="TIGR02098">
    <property type="entry name" value="MJ0042_CXXC"/>
    <property type="match status" value="1"/>
</dbReference>
<dbReference type="EMBL" id="GU474840">
    <property type="protein sequence ID" value="ADI16536.1"/>
    <property type="molecule type" value="Genomic_DNA"/>
</dbReference>
<name>E0XQ45_9BACT</name>
<proteinExistence type="predicted"/>
<evidence type="ECO:0000259" key="2">
    <source>
        <dbReference type="Pfam" id="PF13717"/>
    </source>
</evidence>
<accession>E0XQ45</accession>
<protein>
    <recommendedName>
        <fullName evidence="2">Zinc finger/thioredoxin putative domain-containing protein</fullName>
    </recommendedName>
</protein>
<dbReference type="AlphaFoldDB" id="E0XQ45"/>
<evidence type="ECO:0000256" key="1">
    <source>
        <dbReference type="SAM" id="Phobius"/>
    </source>
</evidence>
<keyword evidence="1" id="KW-0472">Membrane</keyword>
<sequence>MIIQCGNCSKKFSVKDEDIPKEGRMVQCSNCSQKWFQAPIKIQSSIKSDIDENVSKTQFEASDGRTYKFMGSQWAELLRSGKTGLVAKRTIAAELYRLAGIAKPKKSRKRVKKTEEVEIESISKIIDPSSEQIDNDDQQKKGLGFFGYIILLSVITLSIIGILKTFQNELIMYFPETEYIFDKGENIFESMGYLITMIKDLIKSY</sequence>
<keyword evidence="1" id="KW-1133">Transmembrane helix</keyword>
<dbReference type="InterPro" id="IPR011723">
    <property type="entry name" value="Znf/thioredoxin_put"/>
</dbReference>